<dbReference type="EMBL" id="MU167443">
    <property type="protein sequence ID" value="KAG0140455.1"/>
    <property type="molecule type" value="Genomic_DNA"/>
</dbReference>
<dbReference type="AlphaFoldDB" id="A0A9P6T6D5"/>
<evidence type="ECO:0000313" key="4">
    <source>
        <dbReference type="Proteomes" id="UP000886653"/>
    </source>
</evidence>
<dbReference type="GO" id="GO:0042392">
    <property type="term" value="F:sphingosine-1-phosphate phosphatase activity"/>
    <property type="evidence" value="ECO:0007669"/>
    <property type="project" value="TreeGrafter"/>
</dbReference>
<dbReference type="InterPro" id="IPR036938">
    <property type="entry name" value="PAP2/HPO_sf"/>
</dbReference>
<dbReference type="PANTHER" id="PTHR14969">
    <property type="entry name" value="SPHINGOSINE-1-PHOSPHATE PHOSPHOHYDROLASE"/>
    <property type="match status" value="1"/>
</dbReference>
<dbReference type="Proteomes" id="UP000886653">
    <property type="component" value="Unassembled WGS sequence"/>
</dbReference>
<dbReference type="Pfam" id="PF01569">
    <property type="entry name" value="PAP2"/>
    <property type="match status" value="1"/>
</dbReference>
<evidence type="ECO:0000259" key="2">
    <source>
        <dbReference type="Pfam" id="PF01569"/>
    </source>
</evidence>
<dbReference type="InterPro" id="IPR000326">
    <property type="entry name" value="PAP2/HPO"/>
</dbReference>
<evidence type="ECO:0000313" key="3">
    <source>
        <dbReference type="EMBL" id="KAG0140455.1"/>
    </source>
</evidence>
<accession>A0A9P6T6D5</accession>
<comment type="caution">
    <text evidence="3">The sequence shown here is derived from an EMBL/GenBank/DDBJ whole genome shotgun (WGS) entry which is preliminary data.</text>
</comment>
<dbReference type="SUPFAM" id="SSF48317">
    <property type="entry name" value="Acid phosphatase/Vanadium-dependent haloperoxidase"/>
    <property type="match status" value="1"/>
</dbReference>
<name>A0A9P6T6D5_9BASI</name>
<dbReference type="PANTHER" id="PTHR14969:SF13">
    <property type="entry name" value="AT30094P"/>
    <property type="match status" value="1"/>
</dbReference>
<keyword evidence="1" id="KW-0472">Membrane</keyword>
<protein>
    <recommendedName>
        <fullName evidence="2">Phosphatidic acid phosphatase type 2/haloperoxidase domain-containing protein</fullName>
    </recommendedName>
</protein>
<keyword evidence="4" id="KW-1185">Reference proteome</keyword>
<gene>
    <name evidence="3" type="ORF">CROQUDRAFT_665154</name>
</gene>
<feature type="transmembrane region" description="Helical" evidence="1">
    <location>
        <begin position="12"/>
        <end position="35"/>
    </location>
</feature>
<feature type="domain" description="Phosphatidic acid phosphatase type 2/haloperoxidase" evidence="2">
    <location>
        <begin position="69"/>
        <end position="174"/>
    </location>
</feature>
<dbReference type="Gene3D" id="1.20.144.10">
    <property type="entry name" value="Phosphatidic acid phosphatase type 2/haloperoxidase"/>
    <property type="match status" value="1"/>
</dbReference>
<keyword evidence="1" id="KW-1133">Transmembrane helix</keyword>
<reference evidence="3" key="1">
    <citation type="submission" date="2013-11" db="EMBL/GenBank/DDBJ databases">
        <title>Genome sequence of the fusiform rust pathogen reveals effectors for host alternation and coevolution with pine.</title>
        <authorList>
            <consortium name="DOE Joint Genome Institute"/>
            <person name="Smith K."/>
            <person name="Pendleton A."/>
            <person name="Kubisiak T."/>
            <person name="Anderson C."/>
            <person name="Salamov A."/>
            <person name="Aerts A."/>
            <person name="Riley R."/>
            <person name="Clum A."/>
            <person name="Lindquist E."/>
            <person name="Ence D."/>
            <person name="Campbell M."/>
            <person name="Kronenberg Z."/>
            <person name="Feau N."/>
            <person name="Dhillon B."/>
            <person name="Hamelin R."/>
            <person name="Burleigh J."/>
            <person name="Smith J."/>
            <person name="Yandell M."/>
            <person name="Nelson C."/>
            <person name="Grigoriev I."/>
            <person name="Davis J."/>
        </authorList>
    </citation>
    <scope>NUCLEOTIDE SEQUENCE</scope>
    <source>
        <strain evidence="3">G11</strain>
    </source>
</reference>
<organism evidence="3 4">
    <name type="scientific">Cronartium quercuum f. sp. fusiforme G11</name>
    <dbReference type="NCBI Taxonomy" id="708437"/>
    <lineage>
        <taxon>Eukaryota</taxon>
        <taxon>Fungi</taxon>
        <taxon>Dikarya</taxon>
        <taxon>Basidiomycota</taxon>
        <taxon>Pucciniomycotina</taxon>
        <taxon>Pucciniomycetes</taxon>
        <taxon>Pucciniales</taxon>
        <taxon>Coleosporiaceae</taxon>
        <taxon>Cronartium</taxon>
    </lineage>
</organism>
<keyword evidence="1" id="KW-0812">Transmembrane</keyword>
<feature type="transmembrane region" description="Helical" evidence="1">
    <location>
        <begin position="41"/>
        <end position="59"/>
    </location>
</feature>
<feature type="transmembrane region" description="Helical" evidence="1">
    <location>
        <begin position="130"/>
        <end position="150"/>
    </location>
</feature>
<feature type="transmembrane region" description="Helical" evidence="1">
    <location>
        <begin position="156"/>
        <end position="175"/>
    </location>
</feature>
<dbReference type="OrthoDB" id="2507373at2759"/>
<proteinExistence type="predicted"/>
<evidence type="ECO:0000256" key="1">
    <source>
        <dbReference type="SAM" id="Phobius"/>
    </source>
</evidence>
<sequence length="217" mass="23479">MNGKSYKLRELHGVCTFCLENIAPITIALTVLLIGSARSVQTVYFTAGMYVCGFGAKALQRCLRQARPKASNKSSYGMPSAHSSTVCYLAVYTTLCAASGELAGGLAGWKLLSGNPEFELKSEARMTTSWFIAFVVSGVASSVCWSRYYFSHHTPVQIGAGLIYGFCFATIWFGLCHQSTISLLLQTLPANSIASFTKLFLITPSFQSSGFGIVSYH</sequence>